<proteinExistence type="predicted"/>
<dbReference type="CDD" id="cd03801">
    <property type="entry name" value="GT4_PimA-like"/>
    <property type="match status" value="1"/>
</dbReference>
<keyword evidence="2" id="KW-0808">Transferase</keyword>
<dbReference type="InterPro" id="IPR001296">
    <property type="entry name" value="Glyco_trans_1"/>
</dbReference>
<dbReference type="GO" id="GO:0016757">
    <property type="term" value="F:glycosyltransferase activity"/>
    <property type="evidence" value="ECO:0007669"/>
    <property type="project" value="InterPro"/>
</dbReference>
<dbReference type="Pfam" id="PF00534">
    <property type="entry name" value="Glycos_transf_1"/>
    <property type="match status" value="1"/>
</dbReference>
<gene>
    <name evidence="2" type="ORF">FRIFI_1835</name>
</gene>
<protein>
    <submittedName>
        <fullName evidence="2">Glycosyltransferase</fullName>
    </submittedName>
</protein>
<dbReference type="AlphaFoldDB" id="A0A2P2BSP8"/>
<dbReference type="PANTHER" id="PTHR12526:SF630">
    <property type="entry name" value="GLYCOSYLTRANSFERASE"/>
    <property type="match status" value="1"/>
</dbReference>
<dbReference type="SUPFAM" id="SSF53756">
    <property type="entry name" value="UDP-Glycosyltransferase/glycogen phosphorylase"/>
    <property type="match status" value="1"/>
</dbReference>
<dbReference type="Proteomes" id="UP000245695">
    <property type="component" value="Chromosome 1"/>
</dbReference>
<keyword evidence="3" id="KW-1185">Reference proteome</keyword>
<organism evidence="2 3">
    <name type="scientific">Romboutsia hominis</name>
    <dbReference type="NCBI Taxonomy" id="1507512"/>
    <lineage>
        <taxon>Bacteria</taxon>
        <taxon>Bacillati</taxon>
        <taxon>Bacillota</taxon>
        <taxon>Clostridia</taxon>
        <taxon>Peptostreptococcales</taxon>
        <taxon>Peptostreptococcaceae</taxon>
        <taxon>Romboutsia</taxon>
    </lineage>
</organism>
<evidence type="ECO:0000313" key="3">
    <source>
        <dbReference type="Proteomes" id="UP000245695"/>
    </source>
</evidence>
<dbReference type="PANTHER" id="PTHR12526">
    <property type="entry name" value="GLYCOSYLTRANSFERASE"/>
    <property type="match status" value="1"/>
</dbReference>
<accession>A0A2P2BSP8</accession>
<dbReference type="Gene3D" id="3.40.50.2000">
    <property type="entry name" value="Glycogen Phosphorylase B"/>
    <property type="match status" value="2"/>
</dbReference>
<name>A0A2P2BSP8_9FIRM</name>
<reference evidence="2 3" key="1">
    <citation type="submission" date="2014-09" db="EMBL/GenBank/DDBJ databases">
        <authorList>
            <person name="Hornung B.V."/>
        </authorList>
    </citation>
    <scope>NUCLEOTIDE SEQUENCE [LARGE SCALE GENOMIC DNA]</scope>
    <source>
        <strain evidence="2 3">FRIFI</strain>
    </source>
</reference>
<sequence length="360" mass="41575">MNILMVGPHKDKIKGGMSTVIKNYSESEFLKEFIIYNLHTVSLGNKFIKLIYGICSILKMIYYLIFKKISLVHIHTASGNSFARKSIFINISYLFKKQIILHIHGGGFEEFYLEKMNSKKDENIRKVLNKCDYIVVLSDGWKNKIKKMTSSEIVVINNSVKDRDKNNYNQKSNQITFIGRVEREKGIFDLIEAANIIVKKYKNIKFTICGGGDTNTIESIIKEYGIEKNFEILGWVDNDQVLKELKKSMIFILPSHKEAMPMSILEAMSYGVPIISTNIGSIPEFIKQERNGELFNPGDINQLEIAIEKIINNLELRKYYSQNNFMDIKKCYSDEINHNKIKDLYILGGSKSNENKIYRD</sequence>
<dbReference type="KEGG" id="rhom:FRIFI_1835"/>
<feature type="domain" description="Glycosyl transferase family 1" evidence="1">
    <location>
        <begin position="161"/>
        <end position="324"/>
    </location>
</feature>
<dbReference type="RefSeq" id="WP_166505690.1">
    <property type="nucleotide sequence ID" value="NZ_LN650648.1"/>
</dbReference>
<evidence type="ECO:0000259" key="1">
    <source>
        <dbReference type="Pfam" id="PF00534"/>
    </source>
</evidence>
<evidence type="ECO:0000313" key="2">
    <source>
        <dbReference type="EMBL" id="CEI73366.1"/>
    </source>
</evidence>
<dbReference type="EMBL" id="LN650648">
    <property type="protein sequence ID" value="CEI73366.1"/>
    <property type="molecule type" value="Genomic_DNA"/>
</dbReference>